<dbReference type="PROSITE" id="PS51470">
    <property type="entry name" value="FG_GAP"/>
    <property type="match status" value="1"/>
</dbReference>
<gene>
    <name evidence="2" type="ORF">RF11_03061</name>
</gene>
<protein>
    <recommendedName>
        <fullName evidence="4">Integrin alpha-4</fullName>
    </recommendedName>
</protein>
<dbReference type="GO" id="GO:0007229">
    <property type="term" value="P:integrin-mediated signaling pathway"/>
    <property type="evidence" value="ECO:0007669"/>
    <property type="project" value="TreeGrafter"/>
</dbReference>
<dbReference type="AlphaFoldDB" id="A0A0C2MXF0"/>
<dbReference type="Gene3D" id="2.130.10.130">
    <property type="entry name" value="Integrin alpha, N-terminal"/>
    <property type="match status" value="1"/>
</dbReference>
<dbReference type="GO" id="GO:0009897">
    <property type="term" value="C:external side of plasma membrane"/>
    <property type="evidence" value="ECO:0007669"/>
    <property type="project" value="TreeGrafter"/>
</dbReference>
<name>A0A0C2MXF0_THEKT</name>
<dbReference type="GO" id="GO:0008305">
    <property type="term" value="C:integrin complex"/>
    <property type="evidence" value="ECO:0007669"/>
    <property type="project" value="TreeGrafter"/>
</dbReference>
<accession>A0A0C2MXF0</accession>
<dbReference type="GO" id="GO:0098609">
    <property type="term" value="P:cell-cell adhesion"/>
    <property type="evidence" value="ECO:0007669"/>
    <property type="project" value="TreeGrafter"/>
</dbReference>
<reference evidence="2 3" key="1">
    <citation type="journal article" date="2014" name="Genome Biol. Evol.">
        <title>The genome of the myxosporean Thelohanellus kitauei shows adaptations to nutrient acquisition within its fish host.</title>
        <authorList>
            <person name="Yang Y."/>
            <person name="Xiong J."/>
            <person name="Zhou Z."/>
            <person name="Huo F."/>
            <person name="Miao W."/>
            <person name="Ran C."/>
            <person name="Liu Y."/>
            <person name="Zhang J."/>
            <person name="Feng J."/>
            <person name="Wang M."/>
            <person name="Wang M."/>
            <person name="Wang L."/>
            <person name="Yao B."/>
        </authorList>
    </citation>
    <scope>NUCLEOTIDE SEQUENCE [LARGE SCALE GENOMIC DNA]</scope>
    <source>
        <strain evidence="2">Wuqing</strain>
    </source>
</reference>
<dbReference type="PANTHER" id="PTHR23220:SF122">
    <property type="entry name" value="INTEGRIN ALPHA-PS1"/>
    <property type="match status" value="1"/>
</dbReference>
<dbReference type="GO" id="GO:0007160">
    <property type="term" value="P:cell-matrix adhesion"/>
    <property type="evidence" value="ECO:0007669"/>
    <property type="project" value="TreeGrafter"/>
</dbReference>
<dbReference type="SUPFAM" id="SSF69318">
    <property type="entry name" value="Integrin alpha N-terminal domain"/>
    <property type="match status" value="1"/>
</dbReference>
<dbReference type="GO" id="GO:0033627">
    <property type="term" value="P:cell adhesion mediated by integrin"/>
    <property type="evidence" value="ECO:0007669"/>
    <property type="project" value="TreeGrafter"/>
</dbReference>
<organism evidence="2 3">
    <name type="scientific">Thelohanellus kitauei</name>
    <name type="common">Myxosporean</name>
    <dbReference type="NCBI Taxonomy" id="669202"/>
    <lineage>
        <taxon>Eukaryota</taxon>
        <taxon>Metazoa</taxon>
        <taxon>Cnidaria</taxon>
        <taxon>Myxozoa</taxon>
        <taxon>Myxosporea</taxon>
        <taxon>Bivalvulida</taxon>
        <taxon>Platysporina</taxon>
        <taxon>Myxobolidae</taxon>
        <taxon>Thelohanellus</taxon>
    </lineage>
</organism>
<evidence type="ECO:0000313" key="3">
    <source>
        <dbReference type="Proteomes" id="UP000031668"/>
    </source>
</evidence>
<dbReference type="PANTHER" id="PTHR23220">
    <property type="entry name" value="INTEGRIN ALPHA"/>
    <property type="match status" value="1"/>
</dbReference>
<keyword evidence="3" id="KW-1185">Reference proteome</keyword>
<feature type="repeat" description="FG-GAP" evidence="1">
    <location>
        <begin position="56"/>
        <end position="116"/>
    </location>
</feature>
<proteinExistence type="predicted"/>
<comment type="caution">
    <text evidence="2">The sequence shown here is derived from an EMBL/GenBank/DDBJ whole genome shotgun (WGS) entry which is preliminary data.</text>
</comment>
<dbReference type="InterPro" id="IPR013519">
    <property type="entry name" value="Int_alpha_beta-p"/>
</dbReference>
<evidence type="ECO:0008006" key="4">
    <source>
        <dbReference type="Google" id="ProtNLM"/>
    </source>
</evidence>
<sequence length="334" mass="38212">MDSNYWIRNRKVISTPSRSNNDLIVTSPTSKWLDLPEVGHVHLFINTKSATPFSSESIIIRGLPIAHSFFGWNADVIDDLDGDGFNDFLIAALKVSEEDLSGGIYVFLGGNDSVIRGLTYYEIIRPRTSVEKEFTGFGFFISEKMVLDPQGNNYVLISRVFSGEVDVFKITPRSPIKVTVDIDPHNFDIDEEKELINPQITIRFKNINGPVDTTIKLSFKHSSNYHSFHQDSALETYVMERKHAELTDQTITVYLRPSNERFSLKWILLAEITVTKSSYATDPNQNNVLFNQIFDREILFEKNCRTKDCTEDYIVTPQRDPLRKIYIQGLGSKH</sequence>
<evidence type="ECO:0000256" key="1">
    <source>
        <dbReference type="PROSITE-ProRule" id="PRU00803"/>
    </source>
</evidence>
<dbReference type="InterPro" id="IPR028994">
    <property type="entry name" value="Integrin_alpha_N"/>
</dbReference>
<evidence type="ECO:0000313" key="2">
    <source>
        <dbReference type="EMBL" id="KII68855.1"/>
    </source>
</evidence>
<dbReference type="EMBL" id="JWZT01002700">
    <property type="protein sequence ID" value="KII68855.1"/>
    <property type="molecule type" value="Genomic_DNA"/>
</dbReference>
<dbReference type="OrthoDB" id="5317514at2759"/>
<dbReference type="SMART" id="SM00191">
    <property type="entry name" value="Int_alpha"/>
    <property type="match status" value="1"/>
</dbReference>
<dbReference type="GO" id="GO:0005178">
    <property type="term" value="F:integrin binding"/>
    <property type="evidence" value="ECO:0007669"/>
    <property type="project" value="TreeGrafter"/>
</dbReference>
<dbReference type="Proteomes" id="UP000031668">
    <property type="component" value="Unassembled WGS sequence"/>
</dbReference>